<feature type="compositionally biased region" description="Polar residues" evidence="3">
    <location>
        <begin position="155"/>
        <end position="165"/>
    </location>
</feature>
<feature type="compositionally biased region" description="Acidic residues" evidence="3">
    <location>
        <begin position="133"/>
        <end position="142"/>
    </location>
</feature>
<dbReference type="STRING" id="7395.A0A1A9VNE1"/>
<feature type="domain" description="Micro-fibrillar-associated protein 1 C-terminal" evidence="4">
    <location>
        <begin position="223"/>
        <end position="434"/>
    </location>
</feature>
<organism evidence="5 6">
    <name type="scientific">Glossina austeni</name>
    <name type="common">Savannah tsetse fly</name>
    <dbReference type="NCBI Taxonomy" id="7395"/>
    <lineage>
        <taxon>Eukaryota</taxon>
        <taxon>Metazoa</taxon>
        <taxon>Ecdysozoa</taxon>
        <taxon>Arthropoda</taxon>
        <taxon>Hexapoda</taxon>
        <taxon>Insecta</taxon>
        <taxon>Pterygota</taxon>
        <taxon>Neoptera</taxon>
        <taxon>Endopterygota</taxon>
        <taxon>Diptera</taxon>
        <taxon>Brachycera</taxon>
        <taxon>Muscomorpha</taxon>
        <taxon>Hippoboscoidea</taxon>
        <taxon>Glossinidae</taxon>
        <taxon>Glossina</taxon>
    </lineage>
</organism>
<dbReference type="InterPro" id="IPR033194">
    <property type="entry name" value="MFAP1"/>
</dbReference>
<evidence type="ECO:0000259" key="4">
    <source>
        <dbReference type="Pfam" id="PF06991"/>
    </source>
</evidence>
<feature type="compositionally biased region" description="Basic and acidic residues" evidence="3">
    <location>
        <begin position="79"/>
        <end position="93"/>
    </location>
</feature>
<evidence type="ECO:0000256" key="2">
    <source>
        <dbReference type="SAM" id="Coils"/>
    </source>
</evidence>
<comment type="similarity">
    <text evidence="1">Belongs to the MFAP1 family.</text>
</comment>
<evidence type="ECO:0000313" key="5">
    <source>
        <dbReference type="EnsemblMetazoa" id="GAUT042548-PA"/>
    </source>
</evidence>
<feature type="compositionally biased region" description="Acidic residues" evidence="3">
    <location>
        <begin position="50"/>
        <end position="59"/>
    </location>
</feature>
<feature type="compositionally biased region" description="Acidic residues" evidence="3">
    <location>
        <begin position="211"/>
        <end position="228"/>
    </location>
</feature>
<dbReference type="VEuPathDB" id="VectorBase:GAUT042548"/>
<evidence type="ECO:0000256" key="3">
    <source>
        <dbReference type="SAM" id="MobiDB-lite"/>
    </source>
</evidence>
<dbReference type="PANTHER" id="PTHR15327">
    <property type="entry name" value="MICROFIBRIL-ASSOCIATED PROTEIN"/>
    <property type="match status" value="1"/>
</dbReference>
<protein>
    <recommendedName>
        <fullName evidence="4">Micro-fibrillar-associated protein 1 C-terminal domain-containing protein</fullName>
    </recommendedName>
</protein>
<evidence type="ECO:0000256" key="1">
    <source>
        <dbReference type="ARBA" id="ARBA00008155"/>
    </source>
</evidence>
<feature type="compositionally biased region" description="Acidic residues" evidence="3">
    <location>
        <begin position="168"/>
        <end position="178"/>
    </location>
</feature>
<dbReference type="AlphaFoldDB" id="A0A1A9VNE1"/>
<keyword evidence="2" id="KW-0175">Coiled coil</keyword>
<accession>A0A1A9VNE1</accession>
<feature type="compositionally biased region" description="Basic and acidic residues" evidence="3">
    <location>
        <begin position="194"/>
        <end position="209"/>
    </location>
</feature>
<feature type="coiled-coil region" evidence="2">
    <location>
        <begin position="315"/>
        <end position="352"/>
    </location>
</feature>
<proteinExistence type="inferred from homology"/>
<sequence>MAVPTVTMGIQSTAGAVPVRNEKGEISMEKVKVQRYISGKRPDYAKENSSSEESDLEDFLDSRRRQLAATQQDKRYRRHDKEETTRKEPSDHDDTVEEIDDPRLRRLRARPIEAEVLEQERMERHRHIHEPELLETDSEDDNEGNKNENEEQQSIERVTNKITLASESDTDSELSETELEQKRLKLRQRMLQQQKEEEILQKEEEKQSESSDTESSEYEEETESEEENEPRLKPLFVRKKDRATIQEKERETLRQKEIEIETKRLAKERRRQTLRLVEDSIKKDLEKSKPETAEPSIDDVCTDDENDEVEYEAWKLRELKRMKRDREERENAEREQLEIDRLRNLTDEERRQELRQNPRVITNKATKGKYKFLQKYYHRGAFYLDEENDILKRDFAQATLEDHFDKTILPKVMQVKNFGRCGRTKYTHLVDQDTTKFDSPWFAETANNIKFHNERAGGMKQVFDKPSLSKRKKLE</sequence>
<evidence type="ECO:0000313" key="6">
    <source>
        <dbReference type="Proteomes" id="UP000078200"/>
    </source>
</evidence>
<dbReference type="Pfam" id="PF06991">
    <property type="entry name" value="MFAP1"/>
    <property type="match status" value="1"/>
</dbReference>
<feature type="region of interest" description="Disordered" evidence="3">
    <location>
        <begin position="194"/>
        <end position="248"/>
    </location>
</feature>
<feature type="region of interest" description="Disordered" evidence="3">
    <location>
        <begin position="39"/>
        <end position="179"/>
    </location>
</feature>
<dbReference type="Proteomes" id="UP000078200">
    <property type="component" value="Unassembled WGS sequence"/>
</dbReference>
<dbReference type="InterPro" id="IPR009730">
    <property type="entry name" value="MFAP1_C"/>
</dbReference>
<reference evidence="5" key="1">
    <citation type="submission" date="2020-05" db="UniProtKB">
        <authorList>
            <consortium name="EnsemblMetazoa"/>
        </authorList>
    </citation>
    <scope>IDENTIFICATION</scope>
    <source>
        <strain evidence="5">TTRI</strain>
    </source>
</reference>
<keyword evidence="6" id="KW-1185">Reference proteome</keyword>
<feature type="compositionally biased region" description="Basic and acidic residues" evidence="3">
    <location>
        <begin position="110"/>
        <end position="123"/>
    </location>
</feature>
<dbReference type="EnsemblMetazoa" id="GAUT042548-RA">
    <property type="protein sequence ID" value="GAUT042548-PA"/>
    <property type="gene ID" value="GAUT042548"/>
</dbReference>
<name>A0A1A9VNE1_GLOAU</name>